<proteinExistence type="predicted"/>
<feature type="compositionally biased region" description="Polar residues" evidence="1">
    <location>
        <begin position="50"/>
        <end position="61"/>
    </location>
</feature>
<reference evidence="2" key="1">
    <citation type="submission" date="2025-08" db="UniProtKB">
        <authorList>
            <consortium name="Ensembl"/>
        </authorList>
    </citation>
    <scope>IDENTIFICATION</scope>
</reference>
<evidence type="ECO:0000313" key="3">
    <source>
        <dbReference type="Proteomes" id="UP000472262"/>
    </source>
</evidence>
<sequence>MRSSMAWPFSSRFSISISSLRPSTSICTSSTSEKPRRSALEMSKTPPTAAVSTPPNEQDTT</sequence>
<dbReference type="OMA" id="LEMSKMP"/>
<dbReference type="Ensembl" id="ENSSGRT00000039192.1">
    <property type="protein sequence ID" value="ENSSGRP00000036519.1"/>
    <property type="gene ID" value="ENSSGRG00000020175.1"/>
</dbReference>
<feature type="region of interest" description="Disordered" evidence="1">
    <location>
        <begin position="20"/>
        <end position="61"/>
    </location>
</feature>
<name>A0A672MLZ6_SINGR</name>
<keyword evidence="3" id="KW-1185">Reference proteome</keyword>
<dbReference type="AlphaFoldDB" id="A0A672MLZ6"/>
<protein>
    <submittedName>
        <fullName evidence="2">Uncharacterized protein</fullName>
    </submittedName>
</protein>
<accession>A0A672MLZ6</accession>
<dbReference type="Proteomes" id="UP000472262">
    <property type="component" value="Unassembled WGS sequence"/>
</dbReference>
<evidence type="ECO:0000256" key="1">
    <source>
        <dbReference type="SAM" id="MobiDB-lite"/>
    </source>
</evidence>
<evidence type="ECO:0000313" key="2">
    <source>
        <dbReference type="Ensembl" id="ENSSGRP00000036519.1"/>
    </source>
</evidence>
<reference evidence="2" key="2">
    <citation type="submission" date="2025-09" db="UniProtKB">
        <authorList>
            <consortium name="Ensembl"/>
        </authorList>
    </citation>
    <scope>IDENTIFICATION</scope>
</reference>
<dbReference type="InParanoid" id="A0A672MLZ6"/>
<organism evidence="2 3">
    <name type="scientific">Sinocyclocheilus grahami</name>
    <name type="common">Dianchi golden-line fish</name>
    <name type="synonym">Barbus grahami</name>
    <dbReference type="NCBI Taxonomy" id="75366"/>
    <lineage>
        <taxon>Eukaryota</taxon>
        <taxon>Metazoa</taxon>
        <taxon>Chordata</taxon>
        <taxon>Craniata</taxon>
        <taxon>Vertebrata</taxon>
        <taxon>Euteleostomi</taxon>
        <taxon>Actinopterygii</taxon>
        <taxon>Neopterygii</taxon>
        <taxon>Teleostei</taxon>
        <taxon>Ostariophysi</taxon>
        <taxon>Cypriniformes</taxon>
        <taxon>Cyprinidae</taxon>
        <taxon>Cyprininae</taxon>
        <taxon>Sinocyclocheilus</taxon>
    </lineage>
</organism>